<evidence type="ECO:0000256" key="2">
    <source>
        <dbReference type="ARBA" id="ARBA00022837"/>
    </source>
</evidence>
<dbReference type="PROSITE" id="PS50222">
    <property type="entry name" value="EF_HAND_2"/>
    <property type="match status" value="2"/>
</dbReference>
<dbReference type="InterPro" id="IPR002048">
    <property type="entry name" value="EF_hand_dom"/>
</dbReference>
<comment type="caution">
    <text evidence="4">The sequence shown here is derived from an EMBL/GenBank/DDBJ whole genome shotgun (WGS) entry which is preliminary data.</text>
</comment>
<dbReference type="SUPFAM" id="SSF47473">
    <property type="entry name" value="EF-hand"/>
    <property type="match status" value="1"/>
</dbReference>
<dbReference type="PANTHER" id="PTHR23048">
    <property type="entry name" value="MYOSIN LIGHT CHAIN 1, 3"/>
    <property type="match status" value="1"/>
</dbReference>
<feature type="domain" description="EF-hand" evidence="3">
    <location>
        <begin position="2"/>
        <end position="37"/>
    </location>
</feature>
<proteinExistence type="predicted"/>
<dbReference type="InterPro" id="IPR050230">
    <property type="entry name" value="CALM/Myosin/TropC-like"/>
</dbReference>
<dbReference type="AlphaFoldDB" id="A0AA38F4W1"/>
<dbReference type="GO" id="GO:0016460">
    <property type="term" value="C:myosin II complex"/>
    <property type="evidence" value="ECO:0007669"/>
    <property type="project" value="TreeGrafter"/>
</dbReference>
<dbReference type="Gene3D" id="1.10.238.10">
    <property type="entry name" value="EF-hand"/>
    <property type="match status" value="2"/>
</dbReference>
<evidence type="ECO:0000256" key="1">
    <source>
        <dbReference type="ARBA" id="ARBA00022737"/>
    </source>
</evidence>
<dbReference type="EMBL" id="JAHRHJ020003813">
    <property type="protein sequence ID" value="KAH9289091.1"/>
    <property type="molecule type" value="Genomic_DNA"/>
</dbReference>
<evidence type="ECO:0000313" key="5">
    <source>
        <dbReference type="Proteomes" id="UP000824469"/>
    </source>
</evidence>
<gene>
    <name evidence="4" type="ORF">KI387_033208</name>
</gene>
<dbReference type="OMA" id="QSIFHNE"/>
<organism evidence="4 5">
    <name type="scientific">Taxus chinensis</name>
    <name type="common">Chinese yew</name>
    <name type="synonym">Taxus wallichiana var. chinensis</name>
    <dbReference type="NCBI Taxonomy" id="29808"/>
    <lineage>
        <taxon>Eukaryota</taxon>
        <taxon>Viridiplantae</taxon>
        <taxon>Streptophyta</taxon>
        <taxon>Embryophyta</taxon>
        <taxon>Tracheophyta</taxon>
        <taxon>Spermatophyta</taxon>
        <taxon>Pinopsida</taxon>
        <taxon>Pinidae</taxon>
        <taxon>Conifers II</taxon>
        <taxon>Cupressales</taxon>
        <taxon>Taxaceae</taxon>
        <taxon>Taxus</taxon>
    </lineage>
</organism>
<keyword evidence="2" id="KW-0106">Calcium</keyword>
<feature type="non-terminal residue" evidence="4">
    <location>
        <position position="127"/>
    </location>
</feature>
<keyword evidence="1" id="KW-0677">Repeat</keyword>
<evidence type="ECO:0000259" key="3">
    <source>
        <dbReference type="PROSITE" id="PS50222"/>
    </source>
</evidence>
<dbReference type="SMART" id="SM00054">
    <property type="entry name" value="EFh"/>
    <property type="match status" value="2"/>
</dbReference>
<dbReference type="FunFam" id="1.10.238.10:FF:000001">
    <property type="entry name" value="Calmodulin 1"/>
    <property type="match status" value="1"/>
</dbReference>
<dbReference type="Pfam" id="PF13405">
    <property type="entry name" value="EF-hand_6"/>
    <property type="match status" value="1"/>
</dbReference>
<sequence length="127" mass="14658">MADLNEIRRVYEMVDENGDGIVSVNEISGFINRLGIPISEEDLRCMVTSHVCKDQDCSTNFSALEFQEFWHLYQSIFHNEDEEEEDASKDLMEAFRIFDRDEDGYISCTELQEVLSTMGLIPQGQHP</sequence>
<evidence type="ECO:0000313" key="4">
    <source>
        <dbReference type="EMBL" id="KAH9289091.1"/>
    </source>
</evidence>
<keyword evidence="5" id="KW-1185">Reference proteome</keyword>
<dbReference type="InterPro" id="IPR011992">
    <property type="entry name" value="EF-hand-dom_pair"/>
</dbReference>
<protein>
    <recommendedName>
        <fullName evidence="3">EF-hand domain-containing protein</fullName>
    </recommendedName>
</protein>
<dbReference type="PANTHER" id="PTHR23048:SF0">
    <property type="entry name" value="CALMODULIN LIKE 3"/>
    <property type="match status" value="1"/>
</dbReference>
<name>A0AA38F4W1_TAXCH</name>
<dbReference type="InterPro" id="IPR018247">
    <property type="entry name" value="EF_Hand_1_Ca_BS"/>
</dbReference>
<accession>A0AA38F4W1</accession>
<dbReference type="PROSITE" id="PS00018">
    <property type="entry name" value="EF_HAND_1"/>
    <property type="match status" value="2"/>
</dbReference>
<feature type="domain" description="EF-hand" evidence="3">
    <location>
        <begin position="86"/>
        <end position="121"/>
    </location>
</feature>
<dbReference type="Proteomes" id="UP000824469">
    <property type="component" value="Unassembled WGS sequence"/>
</dbReference>
<dbReference type="GO" id="GO:0005509">
    <property type="term" value="F:calcium ion binding"/>
    <property type="evidence" value="ECO:0007669"/>
    <property type="project" value="InterPro"/>
</dbReference>
<reference evidence="4 5" key="1">
    <citation type="journal article" date="2021" name="Nat. Plants">
        <title>The Taxus genome provides insights into paclitaxel biosynthesis.</title>
        <authorList>
            <person name="Xiong X."/>
            <person name="Gou J."/>
            <person name="Liao Q."/>
            <person name="Li Y."/>
            <person name="Zhou Q."/>
            <person name="Bi G."/>
            <person name="Li C."/>
            <person name="Du R."/>
            <person name="Wang X."/>
            <person name="Sun T."/>
            <person name="Guo L."/>
            <person name="Liang H."/>
            <person name="Lu P."/>
            <person name="Wu Y."/>
            <person name="Zhang Z."/>
            <person name="Ro D.K."/>
            <person name="Shang Y."/>
            <person name="Huang S."/>
            <person name="Yan J."/>
        </authorList>
    </citation>
    <scope>NUCLEOTIDE SEQUENCE [LARGE SCALE GENOMIC DNA]</scope>
    <source>
        <strain evidence="4">Ta-2019</strain>
    </source>
</reference>